<reference evidence="2" key="1">
    <citation type="journal article" date="2020" name="Fungal Divers.">
        <title>Resolving the Mortierellaceae phylogeny through synthesis of multi-gene phylogenetics and phylogenomics.</title>
        <authorList>
            <person name="Vandepol N."/>
            <person name="Liber J."/>
            <person name="Desiro A."/>
            <person name="Na H."/>
            <person name="Kennedy M."/>
            <person name="Barry K."/>
            <person name="Grigoriev I.V."/>
            <person name="Miller A.N."/>
            <person name="O'Donnell K."/>
            <person name="Stajich J.E."/>
            <person name="Bonito G."/>
        </authorList>
    </citation>
    <scope>NUCLEOTIDE SEQUENCE</scope>
    <source>
        <strain evidence="2">MES-2147</strain>
    </source>
</reference>
<proteinExistence type="predicted"/>
<dbReference type="OrthoDB" id="2420389at2759"/>
<sequence length="205" mass="22267">MNIFTFFIFLVMSAMLSSAFAAESGLEIRAVKKPIVDTPFDRTLDLFGIIDADFGFASKVSTALSSSIKATVKAQVEAEITTQFTSTLRPNLASIMKKRCPDQGASCIKLQAKNIVNDATKRTTKGTSMIANKIAAKLAVNIKRDIDLEVEKFSIDLWFIKITVSGDLDVSNSVLLRFKGAAGISAKKTVEITAKEVSMIRTICS</sequence>
<feature type="chain" id="PRO_5040395374" evidence="1">
    <location>
        <begin position="22"/>
        <end position="205"/>
    </location>
</feature>
<protein>
    <submittedName>
        <fullName evidence="2">Uncharacterized protein</fullName>
    </submittedName>
</protein>
<gene>
    <name evidence="2" type="ORF">BGZ65_010554</name>
</gene>
<dbReference type="AlphaFoldDB" id="A0A9P6M1S6"/>
<keyword evidence="3" id="KW-1185">Reference proteome</keyword>
<comment type="caution">
    <text evidence="2">The sequence shown here is derived from an EMBL/GenBank/DDBJ whole genome shotgun (WGS) entry which is preliminary data.</text>
</comment>
<dbReference type="EMBL" id="JAAAHW010006411">
    <property type="protein sequence ID" value="KAF9961536.1"/>
    <property type="molecule type" value="Genomic_DNA"/>
</dbReference>
<evidence type="ECO:0000313" key="2">
    <source>
        <dbReference type="EMBL" id="KAF9961536.1"/>
    </source>
</evidence>
<organism evidence="2 3">
    <name type="scientific">Modicella reniformis</name>
    <dbReference type="NCBI Taxonomy" id="1440133"/>
    <lineage>
        <taxon>Eukaryota</taxon>
        <taxon>Fungi</taxon>
        <taxon>Fungi incertae sedis</taxon>
        <taxon>Mucoromycota</taxon>
        <taxon>Mortierellomycotina</taxon>
        <taxon>Mortierellomycetes</taxon>
        <taxon>Mortierellales</taxon>
        <taxon>Mortierellaceae</taxon>
        <taxon>Modicella</taxon>
    </lineage>
</organism>
<dbReference type="Proteomes" id="UP000749646">
    <property type="component" value="Unassembled WGS sequence"/>
</dbReference>
<evidence type="ECO:0000256" key="1">
    <source>
        <dbReference type="SAM" id="SignalP"/>
    </source>
</evidence>
<evidence type="ECO:0000313" key="3">
    <source>
        <dbReference type="Proteomes" id="UP000749646"/>
    </source>
</evidence>
<keyword evidence="1" id="KW-0732">Signal</keyword>
<feature type="signal peptide" evidence="1">
    <location>
        <begin position="1"/>
        <end position="21"/>
    </location>
</feature>
<accession>A0A9P6M1S6</accession>
<name>A0A9P6M1S6_9FUNG</name>